<dbReference type="PATRIC" id="fig|546269.5.peg.1725"/>
<feature type="transmembrane region" description="Helical" evidence="7">
    <location>
        <begin position="302"/>
        <end position="327"/>
    </location>
</feature>
<gene>
    <name evidence="10" type="ordered locus">HMPREF0389_01279</name>
</gene>
<dbReference type="eggNOG" id="COG0577">
    <property type="taxonomic scope" value="Bacteria"/>
</dbReference>
<keyword evidence="4 7" id="KW-1133">Transmembrane helix</keyword>
<comment type="similarity">
    <text evidence="6">Belongs to the ABC-4 integral membrane protein family.</text>
</comment>
<dbReference type="OrthoDB" id="9770036at2"/>
<evidence type="ECO:0000256" key="2">
    <source>
        <dbReference type="ARBA" id="ARBA00022475"/>
    </source>
</evidence>
<feature type="domain" description="ABC3 transporter permease C-terminal" evidence="8">
    <location>
        <begin position="306"/>
        <end position="420"/>
    </location>
</feature>
<dbReference type="InterPro" id="IPR003838">
    <property type="entry name" value="ABC3_permease_C"/>
</dbReference>
<evidence type="ECO:0000256" key="6">
    <source>
        <dbReference type="ARBA" id="ARBA00038076"/>
    </source>
</evidence>
<reference evidence="11" key="1">
    <citation type="submission" date="2010-12" db="EMBL/GenBank/DDBJ databases">
        <title>The genome sequence of Filifactor alocis strain ATCC 35896.</title>
        <authorList>
            <consortium name="The Broad Institute Genome Sequencing Platform"/>
            <person name="Ward D."/>
            <person name="Earl A."/>
            <person name="Feldgarden M."/>
            <person name="Young S.K."/>
            <person name="Gargeya S."/>
            <person name="Zeng Q."/>
            <person name="Alvarado L."/>
            <person name="Berlin A."/>
            <person name="Bochicchio J."/>
            <person name="Chapman S.B."/>
            <person name="Chen Z."/>
            <person name="Freedman E."/>
            <person name="Gellesch M."/>
            <person name="Goldberg J."/>
            <person name="Griggs A."/>
            <person name="Gujja S."/>
            <person name="Heilman E."/>
            <person name="Heiman D."/>
            <person name="Howarth C."/>
            <person name="Mehta T."/>
            <person name="Neiman D."/>
            <person name="Pearson M."/>
            <person name="Roberts A."/>
            <person name="Saif S."/>
            <person name="Shea T."/>
            <person name="Shenoy N."/>
            <person name="Sisk P."/>
            <person name="Stolte C."/>
            <person name="Sykes S."/>
            <person name="White J."/>
            <person name="Yandava C."/>
            <person name="Izard J."/>
            <person name="Blanton J.M."/>
            <person name="Baranova O.V."/>
            <person name="Tanner A.C."/>
            <person name="Dewhirst F.E."/>
            <person name="Haas B."/>
            <person name="Nusbaum C."/>
            <person name="Birren B."/>
        </authorList>
    </citation>
    <scope>NUCLEOTIDE SEQUENCE [LARGE SCALE GENOMIC DNA]</scope>
    <source>
        <strain evidence="11">ATCC 35896 / D40 B5</strain>
    </source>
</reference>
<dbReference type="KEGG" id="faa:HMPREF0389_01279"/>
<dbReference type="InterPro" id="IPR050250">
    <property type="entry name" value="Macrolide_Exporter_MacB"/>
</dbReference>
<sequence length="427" mass="46930">MFFRMIRGSIFRQKKKMLMIAFTIALGASLSTSMLNTMLGVGDKVNRELKAYGANINVVSKEASLLDDIYGVEQNENSVQNYLREDELGMIKTIFWAYNIVDYTPYFNVWANVDGDPNNTKIVGTWFHKHLDLPTGESVDTGMSKLKTWWNIEGSWITDEDTDKAMLGSVYALRNGYKLGDKITIEKDGRKKEFTVAGVFESGSDDDKAIYVPLDVAQELAGTDNVVNRVEVSALTTPDNDLARKAAKNPLSLTVKEWEVWYCTAYVSAICYQIQEVMTDSVAKPIRQVAESEGDILNKTTFLMVLITIFSLFGSAIGISNLVTATVMERKNEIGLQKAIGASNGRIIGTILTEIIISGIIGGAVGYIIGLGLTQIIGFKVFGSAIAPTPMVIPIVIILILLMTVLGSIPAIKYLLKLNPTEVLHGK</sequence>
<proteinExistence type="inferred from homology"/>
<evidence type="ECO:0000256" key="3">
    <source>
        <dbReference type="ARBA" id="ARBA00022692"/>
    </source>
</evidence>
<dbReference type="Proteomes" id="UP000007468">
    <property type="component" value="Chromosome"/>
</dbReference>
<evidence type="ECO:0000256" key="4">
    <source>
        <dbReference type="ARBA" id="ARBA00022989"/>
    </source>
</evidence>
<dbReference type="GO" id="GO:0005886">
    <property type="term" value="C:plasma membrane"/>
    <property type="evidence" value="ECO:0007669"/>
    <property type="project" value="UniProtKB-SubCell"/>
</dbReference>
<evidence type="ECO:0000313" key="10">
    <source>
        <dbReference type="EMBL" id="EFE28026.1"/>
    </source>
</evidence>
<evidence type="ECO:0000259" key="9">
    <source>
        <dbReference type="Pfam" id="PF12704"/>
    </source>
</evidence>
<keyword evidence="11" id="KW-1185">Reference proteome</keyword>
<feature type="transmembrane region" description="Helical" evidence="7">
    <location>
        <begin position="347"/>
        <end position="371"/>
    </location>
</feature>
<dbReference type="STRING" id="546269.HMPREF0389_01279"/>
<dbReference type="RefSeq" id="WP_014263165.1">
    <property type="nucleotide sequence ID" value="NC_016630.1"/>
</dbReference>
<dbReference type="AlphaFoldDB" id="D6GT41"/>
<feature type="transmembrane region" description="Helical" evidence="7">
    <location>
        <begin position="391"/>
        <end position="412"/>
    </location>
</feature>
<feature type="domain" description="MacB-like periplasmic core" evidence="9">
    <location>
        <begin position="19"/>
        <end position="234"/>
    </location>
</feature>
<comment type="subcellular location">
    <subcellularLocation>
        <location evidence="1">Cell membrane</location>
        <topology evidence="1">Multi-pass membrane protein</topology>
    </subcellularLocation>
</comment>
<dbReference type="EMBL" id="CP002390">
    <property type="protein sequence ID" value="EFE28026.1"/>
    <property type="molecule type" value="Genomic_DNA"/>
</dbReference>
<dbReference type="InterPro" id="IPR025857">
    <property type="entry name" value="MacB_PCD"/>
</dbReference>
<dbReference type="Pfam" id="PF02687">
    <property type="entry name" value="FtsX"/>
    <property type="match status" value="1"/>
</dbReference>
<organism evidence="10 11">
    <name type="scientific">Filifactor alocis (strain ATCC 35896 / CCUG 47790 / D40 B5)</name>
    <name type="common">Fusobacterium alocis</name>
    <dbReference type="NCBI Taxonomy" id="546269"/>
    <lineage>
        <taxon>Bacteria</taxon>
        <taxon>Bacillati</taxon>
        <taxon>Bacillota</taxon>
        <taxon>Clostridia</taxon>
        <taxon>Peptostreptococcales</taxon>
        <taxon>Filifactoraceae</taxon>
        <taxon>Filifactor</taxon>
    </lineage>
</organism>
<evidence type="ECO:0000313" key="11">
    <source>
        <dbReference type="Proteomes" id="UP000007468"/>
    </source>
</evidence>
<dbReference type="Pfam" id="PF12704">
    <property type="entry name" value="MacB_PCD"/>
    <property type="match status" value="1"/>
</dbReference>
<accession>D6GT41</accession>
<dbReference type="PANTHER" id="PTHR30572:SF4">
    <property type="entry name" value="ABC TRANSPORTER PERMEASE YTRF"/>
    <property type="match status" value="1"/>
</dbReference>
<keyword evidence="2" id="KW-1003">Cell membrane</keyword>
<evidence type="ECO:0000259" key="8">
    <source>
        <dbReference type="Pfam" id="PF02687"/>
    </source>
</evidence>
<protein>
    <submittedName>
        <fullName evidence="10">Efflux ABC transporter, permease protein</fullName>
    </submittedName>
</protein>
<evidence type="ECO:0000256" key="7">
    <source>
        <dbReference type="SAM" id="Phobius"/>
    </source>
</evidence>
<dbReference type="GO" id="GO:0022857">
    <property type="term" value="F:transmembrane transporter activity"/>
    <property type="evidence" value="ECO:0007669"/>
    <property type="project" value="TreeGrafter"/>
</dbReference>
<evidence type="ECO:0000256" key="5">
    <source>
        <dbReference type="ARBA" id="ARBA00023136"/>
    </source>
</evidence>
<keyword evidence="5 7" id="KW-0472">Membrane</keyword>
<dbReference type="PANTHER" id="PTHR30572">
    <property type="entry name" value="MEMBRANE COMPONENT OF TRANSPORTER-RELATED"/>
    <property type="match status" value="1"/>
</dbReference>
<name>D6GT41_FILAD</name>
<evidence type="ECO:0000256" key="1">
    <source>
        <dbReference type="ARBA" id="ARBA00004651"/>
    </source>
</evidence>
<keyword evidence="3 7" id="KW-0812">Transmembrane</keyword>